<dbReference type="GO" id="GO:0003824">
    <property type="term" value="F:catalytic activity"/>
    <property type="evidence" value="ECO:0007669"/>
    <property type="project" value="InterPro"/>
</dbReference>
<dbReference type="CDD" id="cd00377">
    <property type="entry name" value="ICL_PEPM"/>
    <property type="match status" value="1"/>
</dbReference>
<keyword evidence="2" id="KW-1185">Reference proteome</keyword>
<evidence type="ECO:0000313" key="2">
    <source>
        <dbReference type="Proteomes" id="UP000326912"/>
    </source>
</evidence>
<dbReference type="Proteomes" id="UP000326912">
    <property type="component" value="Unassembled WGS sequence"/>
</dbReference>
<proteinExistence type="predicted"/>
<protein>
    <submittedName>
        <fullName evidence="1">Carboxyvinyl-carboxyphosphonate phosphorylmutase</fullName>
    </submittedName>
</protein>
<dbReference type="InterPro" id="IPR039556">
    <property type="entry name" value="ICL/PEPM"/>
</dbReference>
<dbReference type="EMBL" id="BKZW01000004">
    <property type="protein sequence ID" value="GER91914.1"/>
    <property type="molecule type" value="Genomic_DNA"/>
</dbReference>
<comment type="caution">
    <text evidence="1">The sequence shown here is derived from an EMBL/GenBank/DDBJ whole genome shotgun (WGS) entry which is preliminary data.</text>
</comment>
<dbReference type="PANTHER" id="PTHR42905">
    <property type="entry name" value="PHOSPHOENOLPYRUVATE CARBOXYLASE"/>
    <property type="match status" value="1"/>
</dbReference>
<name>A0A5J4KRB4_9CHLR</name>
<dbReference type="PANTHER" id="PTHR42905:SF16">
    <property type="entry name" value="CARBOXYPHOSPHONOENOLPYRUVATE PHOSPHONOMUTASE-LIKE PROTEIN (AFU_ORTHOLOGUE AFUA_5G07230)"/>
    <property type="match status" value="1"/>
</dbReference>
<dbReference type="AlphaFoldDB" id="A0A5J4KRB4"/>
<organism evidence="1 2">
    <name type="scientific">Dictyobacter vulcani</name>
    <dbReference type="NCBI Taxonomy" id="2607529"/>
    <lineage>
        <taxon>Bacteria</taxon>
        <taxon>Bacillati</taxon>
        <taxon>Chloroflexota</taxon>
        <taxon>Ktedonobacteria</taxon>
        <taxon>Ktedonobacterales</taxon>
        <taxon>Dictyobacteraceae</taxon>
        <taxon>Dictyobacter</taxon>
    </lineage>
</organism>
<dbReference type="RefSeq" id="WP_162005739.1">
    <property type="nucleotide sequence ID" value="NZ_BKZW01000004.1"/>
</dbReference>
<evidence type="ECO:0000313" key="1">
    <source>
        <dbReference type="EMBL" id="GER91914.1"/>
    </source>
</evidence>
<sequence length="264" mass="28565">MDSGIQQERARRLRQLHHDPALLVLPNVWDAASARIVEQAGFPVIATASTAVAAALGYQDGQQISRTMLIEAIARITRVVDLPVTADIEAGYGSTPAEILETVRQVIAAGEVGINIEDSHPGDEDKLVYITTQVELIQALRQLATTLDIPLVINARTDVFLLGIGESEERFEHAVKRANAYLQAGADCIYPIGRLDRDVIANLVKAINGPINILGGPPSPTIPELEQLGVARVSLAGNIQRAVLEHMRTIVTELYEHGTYTTLS</sequence>
<reference evidence="1 2" key="1">
    <citation type="submission" date="2019-10" db="EMBL/GenBank/DDBJ databases">
        <title>Dictyobacter vulcani sp. nov., within the class Ktedonobacteria, isolated from soil of volcanic Mt. Zao.</title>
        <authorList>
            <person name="Zheng Y."/>
            <person name="Wang C.M."/>
            <person name="Sakai Y."/>
            <person name="Abe K."/>
            <person name="Yokota A."/>
            <person name="Yabe S."/>
        </authorList>
    </citation>
    <scope>NUCLEOTIDE SEQUENCE [LARGE SCALE GENOMIC DNA]</scope>
    <source>
        <strain evidence="1 2">W12</strain>
    </source>
</reference>
<gene>
    <name evidence="1" type="ORF">KDW_60760</name>
</gene>
<dbReference type="SUPFAM" id="SSF51621">
    <property type="entry name" value="Phosphoenolpyruvate/pyruvate domain"/>
    <property type="match status" value="1"/>
</dbReference>
<dbReference type="InterPro" id="IPR015813">
    <property type="entry name" value="Pyrv/PenolPyrv_kinase-like_dom"/>
</dbReference>
<dbReference type="Gene3D" id="3.20.20.60">
    <property type="entry name" value="Phosphoenolpyruvate-binding domains"/>
    <property type="match status" value="1"/>
</dbReference>
<dbReference type="InterPro" id="IPR040442">
    <property type="entry name" value="Pyrv_kinase-like_dom_sf"/>
</dbReference>
<accession>A0A5J4KRB4</accession>
<dbReference type="Pfam" id="PF13714">
    <property type="entry name" value="PEP_mutase"/>
    <property type="match status" value="1"/>
</dbReference>